<accession>A0A820UZM5</accession>
<evidence type="ECO:0000313" key="6">
    <source>
        <dbReference type="EMBL" id="CAF3437029.1"/>
    </source>
</evidence>
<dbReference type="EMBL" id="CAJNYT010001934">
    <property type="protein sequence ID" value="CAF3437029.1"/>
    <property type="molecule type" value="Genomic_DNA"/>
</dbReference>
<reference evidence="7" key="1">
    <citation type="submission" date="2021-02" db="EMBL/GenBank/DDBJ databases">
        <authorList>
            <person name="Nowell W R."/>
        </authorList>
    </citation>
    <scope>NUCLEOTIDE SEQUENCE</scope>
</reference>
<evidence type="ECO:0000256" key="2">
    <source>
        <dbReference type="ARBA" id="ARBA00007293"/>
    </source>
</evidence>
<organism evidence="7 8">
    <name type="scientific">Rotaria socialis</name>
    <dbReference type="NCBI Taxonomy" id="392032"/>
    <lineage>
        <taxon>Eukaryota</taxon>
        <taxon>Metazoa</taxon>
        <taxon>Spiralia</taxon>
        <taxon>Gnathifera</taxon>
        <taxon>Rotifera</taxon>
        <taxon>Eurotatoria</taxon>
        <taxon>Bdelloidea</taxon>
        <taxon>Philodinida</taxon>
        <taxon>Philodinidae</taxon>
        <taxon>Rotaria</taxon>
    </lineage>
</organism>
<keyword evidence="5" id="KW-0072">Autophagy</keyword>
<dbReference type="AlphaFoldDB" id="A0A820UZM5"/>
<dbReference type="GO" id="GO:0016020">
    <property type="term" value="C:membrane"/>
    <property type="evidence" value="ECO:0007669"/>
    <property type="project" value="UniProtKB-SubCell"/>
</dbReference>
<proteinExistence type="inferred from homology"/>
<protein>
    <recommendedName>
        <fullName evidence="9">Autophagy-related protein</fullName>
    </recommendedName>
</protein>
<dbReference type="InterPro" id="IPR029071">
    <property type="entry name" value="Ubiquitin-like_domsf"/>
</dbReference>
<evidence type="ECO:0008006" key="9">
    <source>
        <dbReference type="Google" id="ProtNLM"/>
    </source>
</evidence>
<dbReference type="Proteomes" id="UP000663848">
    <property type="component" value="Unassembled WGS sequence"/>
</dbReference>
<comment type="caution">
    <text evidence="7">The sequence shown here is derived from an EMBL/GenBank/DDBJ whole genome shotgun (WGS) entry which is preliminary data.</text>
</comment>
<comment type="similarity">
    <text evidence="2 5">Belongs to the ATG8 family.</text>
</comment>
<dbReference type="EMBL" id="CAJOBR010000297">
    <property type="protein sequence ID" value="CAF4492950.1"/>
    <property type="molecule type" value="Genomic_DNA"/>
</dbReference>
<comment type="subcellular location">
    <subcellularLocation>
        <location evidence="1">Membrane</location>
    </subcellularLocation>
</comment>
<dbReference type="PANTHER" id="PTHR10969">
    <property type="entry name" value="MICROTUBULE-ASSOCIATED PROTEINS 1A/1B LIGHT CHAIN 3-RELATED"/>
    <property type="match status" value="1"/>
</dbReference>
<dbReference type="Gene3D" id="3.10.20.90">
    <property type="entry name" value="Phosphatidylinositol 3-kinase Catalytic Subunit, Chain A, domain 1"/>
    <property type="match status" value="1"/>
</dbReference>
<evidence type="ECO:0000313" key="7">
    <source>
        <dbReference type="EMBL" id="CAF4492950.1"/>
    </source>
</evidence>
<sequence length="75" mass="8802">METFVNMQNSRIFKTNNPYENGRAEGERIRREYPDRCAVIVERAPDSRIPDLPTKKYLVPIDFTVMSFSAPFVYI</sequence>
<dbReference type="Proteomes" id="UP000663872">
    <property type="component" value="Unassembled WGS sequence"/>
</dbReference>
<evidence type="ECO:0000256" key="4">
    <source>
        <dbReference type="ARBA" id="ARBA00023288"/>
    </source>
</evidence>
<keyword evidence="4" id="KW-0449">Lipoprotein</keyword>
<evidence type="ECO:0000256" key="1">
    <source>
        <dbReference type="ARBA" id="ARBA00004370"/>
    </source>
</evidence>
<keyword evidence="3" id="KW-0472">Membrane</keyword>
<dbReference type="GO" id="GO:0006914">
    <property type="term" value="P:autophagy"/>
    <property type="evidence" value="ECO:0007669"/>
    <property type="project" value="UniProtKB-KW"/>
</dbReference>
<dbReference type="Pfam" id="PF02991">
    <property type="entry name" value="ATG8"/>
    <property type="match status" value="1"/>
</dbReference>
<dbReference type="SUPFAM" id="SSF54236">
    <property type="entry name" value="Ubiquitin-like"/>
    <property type="match status" value="1"/>
</dbReference>
<name>A0A820UZM5_9BILA</name>
<evidence type="ECO:0000256" key="5">
    <source>
        <dbReference type="RuleBase" id="RU004384"/>
    </source>
</evidence>
<gene>
    <name evidence="6" type="ORF">GRG538_LOCUS13153</name>
    <name evidence="7" type="ORF">QYT958_LOCUS4014</name>
</gene>
<evidence type="ECO:0000256" key="3">
    <source>
        <dbReference type="ARBA" id="ARBA00023136"/>
    </source>
</evidence>
<dbReference type="InterPro" id="IPR004241">
    <property type="entry name" value="Atg8-like"/>
</dbReference>
<evidence type="ECO:0000313" key="8">
    <source>
        <dbReference type="Proteomes" id="UP000663848"/>
    </source>
</evidence>